<feature type="domain" description="ABM" evidence="3">
    <location>
        <begin position="242"/>
        <end position="353"/>
    </location>
</feature>
<evidence type="ECO:0000256" key="1">
    <source>
        <dbReference type="SAM" id="MobiDB-lite"/>
    </source>
</evidence>
<reference evidence="4 5" key="1">
    <citation type="journal article" date="2012" name="Genome Biol.">
        <title>Genome and low-iron response of an oceanic diatom adapted to chronic iron limitation.</title>
        <authorList>
            <person name="Lommer M."/>
            <person name="Specht M."/>
            <person name="Roy A.S."/>
            <person name="Kraemer L."/>
            <person name="Andreson R."/>
            <person name="Gutowska M.A."/>
            <person name="Wolf J."/>
            <person name="Bergner S.V."/>
            <person name="Schilhabel M.B."/>
            <person name="Klostermeier U.C."/>
            <person name="Beiko R.G."/>
            <person name="Rosenstiel P."/>
            <person name="Hippler M."/>
            <person name="Laroche J."/>
        </authorList>
    </citation>
    <scope>NUCLEOTIDE SEQUENCE [LARGE SCALE GENOMIC DNA]</scope>
    <source>
        <strain evidence="4 5">CCMP1005</strain>
    </source>
</reference>
<evidence type="ECO:0000259" key="3">
    <source>
        <dbReference type="PROSITE" id="PS51725"/>
    </source>
</evidence>
<dbReference type="AlphaFoldDB" id="K0TJM3"/>
<dbReference type="Proteomes" id="UP000266841">
    <property type="component" value="Unassembled WGS sequence"/>
</dbReference>
<organism evidence="4 5">
    <name type="scientific">Thalassiosira oceanica</name>
    <name type="common">Marine diatom</name>
    <dbReference type="NCBI Taxonomy" id="159749"/>
    <lineage>
        <taxon>Eukaryota</taxon>
        <taxon>Sar</taxon>
        <taxon>Stramenopiles</taxon>
        <taxon>Ochrophyta</taxon>
        <taxon>Bacillariophyta</taxon>
        <taxon>Coscinodiscophyceae</taxon>
        <taxon>Thalassiosirophycidae</taxon>
        <taxon>Thalassiosirales</taxon>
        <taxon>Thalassiosiraceae</taxon>
        <taxon>Thalassiosira</taxon>
    </lineage>
</organism>
<feature type="compositionally biased region" description="Basic and acidic residues" evidence="1">
    <location>
        <begin position="326"/>
        <end position="337"/>
    </location>
</feature>
<evidence type="ECO:0000256" key="2">
    <source>
        <dbReference type="SAM" id="Phobius"/>
    </source>
</evidence>
<keyword evidence="2" id="KW-0472">Membrane</keyword>
<evidence type="ECO:0000313" key="4">
    <source>
        <dbReference type="EMBL" id="EJK74106.1"/>
    </source>
</evidence>
<dbReference type="Pfam" id="PF03992">
    <property type="entry name" value="ABM"/>
    <property type="match status" value="2"/>
</dbReference>
<accession>K0TJM3</accession>
<protein>
    <recommendedName>
        <fullName evidence="3">ABM domain-containing protein</fullName>
    </recommendedName>
</protein>
<dbReference type="PROSITE" id="PS51725">
    <property type="entry name" value="ABM"/>
    <property type="match status" value="2"/>
</dbReference>
<dbReference type="OrthoDB" id="427604at2759"/>
<dbReference type="SUPFAM" id="SSF54909">
    <property type="entry name" value="Dimeric alpha+beta barrel"/>
    <property type="match status" value="2"/>
</dbReference>
<keyword evidence="2" id="KW-1133">Transmembrane helix</keyword>
<name>K0TJM3_THAOC</name>
<dbReference type="PANTHER" id="PTHR34474">
    <property type="entry name" value="SIGNAL TRANSDUCTION PROTEIN TRAP"/>
    <property type="match status" value="1"/>
</dbReference>
<keyword evidence="5" id="KW-1185">Reference proteome</keyword>
<keyword evidence="2" id="KW-0812">Transmembrane</keyword>
<proteinExistence type="predicted"/>
<dbReference type="InterPro" id="IPR050404">
    <property type="entry name" value="Heme-degrading_MO"/>
</dbReference>
<feature type="transmembrane region" description="Helical" evidence="2">
    <location>
        <begin position="31"/>
        <end position="52"/>
    </location>
</feature>
<dbReference type="eggNOG" id="ENOG502RZAF">
    <property type="taxonomic scope" value="Eukaryota"/>
</dbReference>
<sequence>MSIAVAPFVRTERFKLYCGQEKYLIRNNRTVRASIAMIKSTLIAALLVFWGVESFTAPATARRSSVLASTVEAESPTVGEPIQPPLERDRYVATNRFEVRSGRAAKFEKRWADRSSRLATLDGFKYFQLMRRVSLDNPSNSGIDPQEGEAGNYVSFTIWETKKNFNSWRTGDAFKEAHGGTSLWAFVTTMISSARVLKGAPKPAMYDGLLQQSIVPSSVPEVVDGWRSIEANGKDILPAESFIAMNQFFVPPANGPAFEARWANRVSKLKECEGFVSFSMLRRDVKAKGHGISPMGEEEPTYTSCTVWKSKECFEAWKNGAGFQEAHGKKDGGETKPKQPPAPLWTKPPVPVFYEGTLVISSAEGA</sequence>
<dbReference type="Gene3D" id="3.30.70.100">
    <property type="match status" value="2"/>
</dbReference>
<dbReference type="PANTHER" id="PTHR34474:SF2">
    <property type="entry name" value="SIGNAL TRANSDUCTION PROTEIN TRAP"/>
    <property type="match status" value="1"/>
</dbReference>
<dbReference type="InterPro" id="IPR011008">
    <property type="entry name" value="Dimeric_a/b-barrel"/>
</dbReference>
<feature type="compositionally biased region" description="Pro residues" evidence="1">
    <location>
        <begin position="338"/>
        <end position="349"/>
    </location>
</feature>
<feature type="domain" description="ABM" evidence="3">
    <location>
        <begin position="91"/>
        <end position="197"/>
    </location>
</feature>
<gene>
    <name evidence="4" type="ORF">THAOC_04240</name>
</gene>
<comment type="caution">
    <text evidence="4">The sequence shown here is derived from an EMBL/GenBank/DDBJ whole genome shotgun (WGS) entry which is preliminary data.</text>
</comment>
<evidence type="ECO:0000313" key="5">
    <source>
        <dbReference type="Proteomes" id="UP000266841"/>
    </source>
</evidence>
<feature type="region of interest" description="Disordered" evidence="1">
    <location>
        <begin position="324"/>
        <end position="349"/>
    </location>
</feature>
<dbReference type="EMBL" id="AGNL01003952">
    <property type="protein sequence ID" value="EJK74106.1"/>
    <property type="molecule type" value="Genomic_DNA"/>
</dbReference>
<dbReference type="OMA" id="FRFFTLM"/>
<dbReference type="InterPro" id="IPR007138">
    <property type="entry name" value="ABM_dom"/>
</dbReference>